<dbReference type="AlphaFoldDB" id="A0A1M6HYK4"/>
<reference evidence="1 2" key="1">
    <citation type="submission" date="2016-11" db="EMBL/GenBank/DDBJ databases">
        <authorList>
            <person name="Jaros S."/>
            <person name="Januszkiewicz K."/>
            <person name="Wedrychowicz H."/>
        </authorList>
    </citation>
    <scope>NUCLEOTIDE SEQUENCE [LARGE SCALE GENOMIC DNA]</scope>
    <source>
        <strain evidence="1 2">DSM 27063</strain>
    </source>
</reference>
<gene>
    <name evidence="1" type="ORF">SAMN05444280_1153</name>
</gene>
<keyword evidence="2" id="KW-1185">Reference proteome</keyword>
<protein>
    <submittedName>
        <fullName evidence="1">Uncharacterized protein</fullName>
    </submittedName>
</protein>
<dbReference type="STRING" id="1168035.SAMN05444280_1153"/>
<accession>A0A1M6HYK4</accession>
<name>A0A1M6HYK4_9BACT</name>
<evidence type="ECO:0000313" key="2">
    <source>
        <dbReference type="Proteomes" id="UP000184050"/>
    </source>
</evidence>
<dbReference type="EMBL" id="FQZE01000015">
    <property type="protein sequence ID" value="SHJ27223.1"/>
    <property type="molecule type" value="Genomic_DNA"/>
</dbReference>
<proteinExistence type="predicted"/>
<sequence>MKPEDNRKIRNFKERNKYIEGVQYYIPDGVN</sequence>
<evidence type="ECO:0000313" key="1">
    <source>
        <dbReference type="EMBL" id="SHJ27223.1"/>
    </source>
</evidence>
<organism evidence="1 2">
    <name type="scientific">Tangfeifania diversioriginum</name>
    <dbReference type="NCBI Taxonomy" id="1168035"/>
    <lineage>
        <taxon>Bacteria</taxon>
        <taxon>Pseudomonadati</taxon>
        <taxon>Bacteroidota</taxon>
        <taxon>Bacteroidia</taxon>
        <taxon>Marinilabiliales</taxon>
        <taxon>Prolixibacteraceae</taxon>
        <taxon>Tangfeifania</taxon>
    </lineage>
</organism>
<dbReference type="Proteomes" id="UP000184050">
    <property type="component" value="Unassembled WGS sequence"/>
</dbReference>